<dbReference type="AlphaFoldDB" id="A0A3B0XIZ6"/>
<reference evidence="1" key="1">
    <citation type="submission" date="2018-06" db="EMBL/GenBank/DDBJ databases">
        <authorList>
            <person name="Zhirakovskaya E."/>
        </authorList>
    </citation>
    <scope>NUCLEOTIDE SEQUENCE</scope>
</reference>
<evidence type="ECO:0000313" key="1">
    <source>
        <dbReference type="EMBL" id="VAW68355.1"/>
    </source>
</evidence>
<proteinExistence type="predicted"/>
<protein>
    <submittedName>
        <fullName evidence="1">Uncharacterized protein</fullName>
    </submittedName>
</protein>
<gene>
    <name evidence="1" type="ORF">MNBD_GAMMA10-1441</name>
</gene>
<feature type="non-terminal residue" evidence="1">
    <location>
        <position position="1"/>
    </location>
</feature>
<dbReference type="EMBL" id="UOFJ01000328">
    <property type="protein sequence ID" value="VAW68355.1"/>
    <property type="molecule type" value="Genomic_DNA"/>
</dbReference>
<name>A0A3B0XIZ6_9ZZZZ</name>
<organism evidence="1">
    <name type="scientific">hydrothermal vent metagenome</name>
    <dbReference type="NCBI Taxonomy" id="652676"/>
    <lineage>
        <taxon>unclassified sequences</taxon>
        <taxon>metagenomes</taxon>
        <taxon>ecological metagenomes</taxon>
    </lineage>
</organism>
<accession>A0A3B0XIZ6</accession>
<sequence>QQQEIFRATMSEKSQSRVRRVLLDNLLGIKYHGNEPDEVLDETTPENIDHLNWASLLTCGIGEDYILLNEIMPEGKTLLDYTTLYDYDYDDYLIQQLLQRQDNPDYLQTDYYAYSFPLWARLLIEEKFYYATLTSLATQLFDDIEEVGYLFIQQLIPHKYVEGKNHAKQDARGSTWDMQVDADGLEDQLDELNSRWHHYARERWDALNKSSTHLSAGIYNVQRKQDNEPHILFIFNNQATLKNIRWRHFLTDCKPLINDYSAYEKQLSTERDNAQAFLIENHTDILAHYNPDVIKLKNERKIIITPGALNDLDKI</sequence>